<comment type="caution">
    <text evidence="1">The sequence shown here is derived from an EMBL/GenBank/DDBJ whole genome shotgun (WGS) entry which is preliminary data.</text>
</comment>
<organism evidence="1 2">
    <name type="scientific">Nonlabens dokdonensis</name>
    <dbReference type="NCBI Taxonomy" id="328515"/>
    <lineage>
        <taxon>Bacteria</taxon>
        <taxon>Pseudomonadati</taxon>
        <taxon>Bacteroidota</taxon>
        <taxon>Flavobacteriia</taxon>
        <taxon>Flavobacteriales</taxon>
        <taxon>Flavobacteriaceae</taxon>
        <taxon>Nonlabens</taxon>
    </lineage>
</organism>
<gene>
    <name evidence="1" type="ORF">A9Q93_09415</name>
</gene>
<dbReference type="EMBL" id="MAAX01000145">
    <property type="protein sequence ID" value="OUS13357.1"/>
    <property type="molecule type" value="Genomic_DNA"/>
</dbReference>
<accession>A0A1Z8ASP9</accession>
<sequence>MIIPIPSNKERFKIRLGIKSKMPVQLGIRVYDPRYPNTYYFRRKAQFYEGDEKREFVISLPVTPEVLEMELFDKVSGEDYQFDMSYFKVEKMKPAEVWATTEQHRFMDFAIDFAQKAGHTPTGFYDSKNHEFLFQYLPTITDAFGKELITPARTHRKMPRVQISQRLFIGYTIPIRVAILAHEGCHWFLNTRSQKTADLCGIKKYLDYGFPTIEAIYAVTKVFGNNPHHVGASQVQRTKDVVAFIENYRANA</sequence>
<dbReference type="RefSeq" id="WP_144665689.1">
    <property type="nucleotide sequence ID" value="NZ_MAAX01000145.1"/>
</dbReference>
<protein>
    <submittedName>
        <fullName evidence="1">Uncharacterized protein</fullName>
    </submittedName>
</protein>
<name>A0A1Z8ASP9_9FLAO</name>
<reference evidence="2" key="1">
    <citation type="journal article" date="2017" name="Proc. Natl. Acad. Sci. U.S.A.">
        <title>Simulation of Deepwater Horizon oil plume reveals substrate specialization within a complex community of hydrocarbon-degraders.</title>
        <authorList>
            <person name="Hu P."/>
            <person name="Dubinsky E.A."/>
            <person name="Probst A.J."/>
            <person name="Wang J."/>
            <person name="Sieber C.M.K."/>
            <person name="Tom L.M."/>
            <person name="Gardinali P."/>
            <person name="Banfield J.F."/>
            <person name="Atlas R.M."/>
            <person name="Andersen G.L."/>
        </authorList>
    </citation>
    <scope>NUCLEOTIDE SEQUENCE [LARGE SCALE GENOMIC DNA]</scope>
</reference>
<dbReference type="AlphaFoldDB" id="A0A1Z8ASP9"/>
<evidence type="ECO:0000313" key="1">
    <source>
        <dbReference type="EMBL" id="OUS13357.1"/>
    </source>
</evidence>
<dbReference type="Proteomes" id="UP000196102">
    <property type="component" value="Unassembled WGS sequence"/>
</dbReference>
<evidence type="ECO:0000313" key="2">
    <source>
        <dbReference type="Proteomes" id="UP000196102"/>
    </source>
</evidence>
<proteinExistence type="predicted"/>